<dbReference type="PANTHER" id="PTHR33202">
    <property type="entry name" value="ZINC UPTAKE REGULATION PROTEIN"/>
    <property type="match status" value="1"/>
</dbReference>
<keyword evidence="10" id="KW-0238">DNA-binding</keyword>
<feature type="binding site" evidence="12">
    <location>
        <position position="101"/>
    </location>
    <ligand>
        <name>Zn(2+)</name>
        <dbReference type="ChEBI" id="CHEBI:29105"/>
    </ligand>
</feature>
<feature type="binding site" evidence="12">
    <location>
        <position position="98"/>
    </location>
    <ligand>
        <name>Zn(2+)</name>
        <dbReference type="ChEBI" id="CHEBI:29105"/>
    </ligand>
</feature>
<evidence type="ECO:0000256" key="6">
    <source>
        <dbReference type="ARBA" id="ARBA00022491"/>
    </source>
</evidence>
<dbReference type="PANTHER" id="PTHR33202:SF2">
    <property type="entry name" value="FERRIC UPTAKE REGULATION PROTEIN"/>
    <property type="match status" value="1"/>
</dbReference>
<name>A0A6V8MIT6_9BACT</name>
<dbReference type="GO" id="GO:1900705">
    <property type="term" value="P:negative regulation of siderophore biosynthetic process"/>
    <property type="evidence" value="ECO:0007669"/>
    <property type="project" value="TreeGrafter"/>
</dbReference>
<evidence type="ECO:0000256" key="5">
    <source>
        <dbReference type="ARBA" id="ARBA00022490"/>
    </source>
</evidence>
<dbReference type="Pfam" id="PF01475">
    <property type="entry name" value="FUR"/>
    <property type="match status" value="1"/>
</dbReference>
<dbReference type="AlphaFoldDB" id="A0A6V8MIT6"/>
<evidence type="ECO:0000256" key="9">
    <source>
        <dbReference type="ARBA" id="ARBA00023015"/>
    </source>
</evidence>
<protein>
    <recommendedName>
        <fullName evidence="4">Ferric uptake regulation protein</fullName>
    </recommendedName>
</protein>
<dbReference type="EMBL" id="BLXX01000005">
    <property type="protein sequence ID" value="GFO59880.1"/>
    <property type="molecule type" value="Genomic_DNA"/>
</dbReference>
<comment type="caution">
    <text evidence="14">The sequence shown here is derived from an EMBL/GenBank/DDBJ whole genome shotgun (WGS) entry which is preliminary data.</text>
</comment>
<dbReference type="RefSeq" id="WP_183354697.1">
    <property type="nucleotide sequence ID" value="NZ_BLXX01000005.1"/>
</dbReference>
<evidence type="ECO:0000256" key="2">
    <source>
        <dbReference type="ARBA" id="ARBA00007957"/>
    </source>
</evidence>
<dbReference type="InterPro" id="IPR036390">
    <property type="entry name" value="WH_DNA-bd_sf"/>
</dbReference>
<feature type="binding site" evidence="12">
    <location>
        <position position="141"/>
    </location>
    <ligand>
        <name>Zn(2+)</name>
        <dbReference type="ChEBI" id="CHEBI:29105"/>
    </ligand>
</feature>
<dbReference type="SUPFAM" id="SSF46785">
    <property type="entry name" value="Winged helix' DNA-binding domain"/>
    <property type="match status" value="1"/>
</dbReference>
<dbReference type="InterPro" id="IPR002481">
    <property type="entry name" value="FUR"/>
</dbReference>
<evidence type="ECO:0000256" key="11">
    <source>
        <dbReference type="ARBA" id="ARBA00023163"/>
    </source>
</evidence>
<keyword evidence="9" id="KW-0805">Transcription regulation</keyword>
<comment type="cofactor">
    <cofactor evidence="13">
        <name>Mn(2+)</name>
        <dbReference type="ChEBI" id="CHEBI:29035"/>
    </cofactor>
    <cofactor evidence="13">
        <name>Fe(2+)</name>
        <dbReference type="ChEBI" id="CHEBI:29033"/>
    </cofactor>
    <text evidence="13">Binds 1 Mn(2+) or Fe(2+) ion per subunit.</text>
</comment>
<proteinExistence type="inferred from homology"/>
<sequence length="144" mass="16469">MQHNPKEILRRYLAERGLKITRQRYIILEAFIELGRHLHVDEFYPILRTKYPKIGHATVYRSLKLFAESGIAREVRFGDGLTRYELVTDGVRHDHLLCTACGTITEFESPGLGQLEASIVQNHGFKVQSLQIELRGVCSQCLSS</sequence>
<keyword evidence="7 12" id="KW-0479">Metal-binding</keyword>
<dbReference type="GO" id="GO:0005829">
    <property type="term" value="C:cytosol"/>
    <property type="evidence" value="ECO:0007669"/>
    <property type="project" value="TreeGrafter"/>
</dbReference>
<evidence type="ECO:0000313" key="14">
    <source>
        <dbReference type="EMBL" id="GFO59880.1"/>
    </source>
</evidence>
<comment type="cofactor">
    <cofactor evidence="12">
        <name>Zn(2+)</name>
        <dbReference type="ChEBI" id="CHEBI:29105"/>
    </cofactor>
    <text evidence="12">Binds 1 zinc ion per subunit.</text>
</comment>
<dbReference type="GO" id="GO:0000976">
    <property type="term" value="F:transcription cis-regulatory region binding"/>
    <property type="evidence" value="ECO:0007669"/>
    <property type="project" value="TreeGrafter"/>
</dbReference>
<feature type="binding site" evidence="12">
    <location>
        <position position="138"/>
    </location>
    <ligand>
        <name>Zn(2+)</name>
        <dbReference type="ChEBI" id="CHEBI:29105"/>
    </ligand>
</feature>
<keyword evidence="8 12" id="KW-0862">Zinc</keyword>
<dbReference type="Gene3D" id="3.30.1490.190">
    <property type="match status" value="1"/>
</dbReference>
<dbReference type="Gene3D" id="1.10.10.10">
    <property type="entry name" value="Winged helix-like DNA-binding domain superfamily/Winged helix DNA-binding domain"/>
    <property type="match status" value="1"/>
</dbReference>
<evidence type="ECO:0000256" key="3">
    <source>
        <dbReference type="ARBA" id="ARBA00011738"/>
    </source>
</evidence>
<dbReference type="GO" id="GO:0008270">
    <property type="term" value="F:zinc ion binding"/>
    <property type="evidence" value="ECO:0007669"/>
    <property type="project" value="TreeGrafter"/>
</dbReference>
<dbReference type="InterPro" id="IPR043135">
    <property type="entry name" value="Fur_C"/>
</dbReference>
<dbReference type="GO" id="GO:0045892">
    <property type="term" value="P:negative regulation of DNA-templated transcription"/>
    <property type="evidence" value="ECO:0007669"/>
    <property type="project" value="TreeGrafter"/>
</dbReference>
<evidence type="ECO:0000256" key="8">
    <source>
        <dbReference type="ARBA" id="ARBA00022833"/>
    </source>
</evidence>
<keyword evidence="11" id="KW-0804">Transcription</keyword>
<comment type="subcellular location">
    <subcellularLocation>
        <location evidence="1">Cytoplasm</location>
    </subcellularLocation>
</comment>
<keyword evidence="13" id="KW-0408">Iron</keyword>
<dbReference type="Proteomes" id="UP000556026">
    <property type="component" value="Unassembled WGS sequence"/>
</dbReference>
<evidence type="ECO:0000256" key="4">
    <source>
        <dbReference type="ARBA" id="ARBA00020910"/>
    </source>
</evidence>
<organism evidence="14 15">
    <name type="scientific">Geomonas silvestris</name>
    <dbReference type="NCBI Taxonomy" id="2740184"/>
    <lineage>
        <taxon>Bacteria</taxon>
        <taxon>Pseudomonadati</taxon>
        <taxon>Thermodesulfobacteriota</taxon>
        <taxon>Desulfuromonadia</taxon>
        <taxon>Geobacterales</taxon>
        <taxon>Geobacteraceae</taxon>
        <taxon>Geomonas</taxon>
    </lineage>
</organism>
<reference evidence="15" key="1">
    <citation type="submission" date="2020-06" db="EMBL/GenBank/DDBJ databases">
        <title>Draft genomic sequence of Geomonas sp. Red330.</title>
        <authorList>
            <person name="Itoh H."/>
            <person name="Zhenxing X."/>
            <person name="Ushijima N."/>
            <person name="Masuda Y."/>
            <person name="Shiratori Y."/>
            <person name="Senoo K."/>
        </authorList>
    </citation>
    <scope>NUCLEOTIDE SEQUENCE [LARGE SCALE GENOMIC DNA]</scope>
    <source>
        <strain evidence="15">Red330</strain>
    </source>
</reference>
<comment type="similarity">
    <text evidence="2">Belongs to the Fur family.</text>
</comment>
<accession>A0A6V8MIT6</accession>
<feature type="binding site" evidence="13">
    <location>
        <position position="94"/>
    </location>
    <ligand>
        <name>Fe cation</name>
        <dbReference type="ChEBI" id="CHEBI:24875"/>
    </ligand>
</feature>
<keyword evidence="5" id="KW-0963">Cytoplasm</keyword>
<evidence type="ECO:0000256" key="13">
    <source>
        <dbReference type="PIRSR" id="PIRSR602481-2"/>
    </source>
</evidence>
<evidence type="ECO:0000313" key="15">
    <source>
        <dbReference type="Proteomes" id="UP000556026"/>
    </source>
</evidence>
<evidence type="ECO:0000256" key="7">
    <source>
        <dbReference type="ARBA" id="ARBA00022723"/>
    </source>
</evidence>
<dbReference type="GO" id="GO:0003700">
    <property type="term" value="F:DNA-binding transcription factor activity"/>
    <property type="evidence" value="ECO:0007669"/>
    <property type="project" value="InterPro"/>
</dbReference>
<dbReference type="InterPro" id="IPR036388">
    <property type="entry name" value="WH-like_DNA-bd_sf"/>
</dbReference>
<gene>
    <name evidence="14" type="primary">fur_2</name>
    <name evidence="14" type="ORF">GMST_22050</name>
</gene>
<comment type="subunit">
    <text evidence="3">Homodimer.</text>
</comment>
<keyword evidence="15" id="KW-1185">Reference proteome</keyword>
<evidence type="ECO:0000256" key="12">
    <source>
        <dbReference type="PIRSR" id="PIRSR602481-1"/>
    </source>
</evidence>
<keyword evidence="6" id="KW-0678">Repressor</keyword>
<dbReference type="CDD" id="cd07153">
    <property type="entry name" value="Fur_like"/>
    <property type="match status" value="1"/>
</dbReference>
<evidence type="ECO:0000256" key="10">
    <source>
        <dbReference type="ARBA" id="ARBA00023125"/>
    </source>
</evidence>
<evidence type="ECO:0000256" key="1">
    <source>
        <dbReference type="ARBA" id="ARBA00004496"/>
    </source>
</evidence>